<dbReference type="AlphaFoldDB" id="A0A409WGA4"/>
<keyword evidence="4" id="KW-0862">Zinc</keyword>
<dbReference type="Gene3D" id="3.30.160.60">
    <property type="entry name" value="Classic Zinc Finger"/>
    <property type="match status" value="3"/>
</dbReference>
<dbReference type="PANTHER" id="PTHR24379:SF133">
    <property type="entry name" value="ZFP617 PROTEIN-RELATED"/>
    <property type="match status" value="1"/>
</dbReference>
<evidence type="ECO:0000256" key="3">
    <source>
        <dbReference type="ARBA" id="ARBA00022771"/>
    </source>
</evidence>
<dbReference type="EMBL" id="NHYD01003437">
    <property type="protein sequence ID" value="PPQ77546.1"/>
    <property type="molecule type" value="Genomic_DNA"/>
</dbReference>
<dbReference type="SMART" id="SM00355">
    <property type="entry name" value="ZnF_C2H2"/>
    <property type="match status" value="12"/>
</dbReference>
<dbReference type="InParanoid" id="A0A409WGA4"/>
<proteinExistence type="predicted"/>
<dbReference type="PANTHER" id="PTHR24379">
    <property type="entry name" value="KRAB AND ZINC FINGER DOMAIN-CONTAINING"/>
    <property type="match status" value="1"/>
</dbReference>
<keyword evidence="1" id="KW-0479">Metal-binding</keyword>
<dbReference type="OrthoDB" id="6077919at2759"/>
<dbReference type="SUPFAM" id="SSF57667">
    <property type="entry name" value="beta-beta-alpha zinc fingers"/>
    <property type="match status" value="1"/>
</dbReference>
<sequence length="563" mass="64910">MPYCYPCNEYFYTWYDIRKHWAQSPLHEYCKFCEKHVDDIVSHNTEHHAVCEPCEKVFEDESGLHKHRQQSERHRDRYCPDCRRLFSSPNNLKAHRNPSIHKPKSVRCPFGCGGTFVSNSALTLHLENGACRSGINRRIIDRIVRQYDTNNTITDPSRMIAGGSTDEDIIYATKRSWNGFGYECYLCHNVHRTLASLNQHLASPRHKDKIYICRGPECGIRFTTLSGLVQHIESDKCGVARFKNVQNAMNSLLGQMGRLTIPPTAPKLILPSLIMPYCTRCNLDFYSWAGYDRHVAKSTRHHICDDCNIDFPTWIGLKEHWVQSPRHHYCQYCNEHVEDIHAHYSDYHHYCSSCRKAFANEFGLHEHYRQSERHRDQYCVACKMLCRSTNDLNAHLDSSIHRPKDVICPFKCGSSFVSRSALVLHLENGACKSGMNRASVDRYVREHDRHNIITDPSRMIAGPSGIAENVTLIATERSWNGSAWECCLCYSTYRTHKALNQHLASPRHKDKIYICRGHECNKRFPSLSGLVQHIESNKCGVARFKSVQNAMDSMLGQMGRITL</sequence>
<dbReference type="STRING" id="93625.A0A409WGA4"/>
<evidence type="ECO:0000256" key="2">
    <source>
        <dbReference type="ARBA" id="ARBA00022737"/>
    </source>
</evidence>
<dbReference type="InterPro" id="IPR013087">
    <property type="entry name" value="Znf_C2H2_type"/>
</dbReference>
<reference evidence="7 8" key="1">
    <citation type="journal article" date="2018" name="Evol. Lett.">
        <title>Horizontal gene cluster transfer increased hallucinogenic mushroom diversity.</title>
        <authorList>
            <person name="Reynolds H.T."/>
            <person name="Vijayakumar V."/>
            <person name="Gluck-Thaler E."/>
            <person name="Korotkin H.B."/>
            <person name="Matheny P.B."/>
            <person name="Slot J.C."/>
        </authorList>
    </citation>
    <scope>NUCLEOTIDE SEQUENCE [LARGE SCALE GENOMIC DNA]</scope>
    <source>
        <strain evidence="7 8">2631</strain>
    </source>
</reference>
<protein>
    <recommendedName>
        <fullName evidence="6">C2H2-type domain-containing protein</fullName>
    </recommendedName>
</protein>
<keyword evidence="3 5" id="KW-0863">Zinc-finger</keyword>
<dbReference type="GO" id="GO:0005634">
    <property type="term" value="C:nucleus"/>
    <property type="evidence" value="ECO:0007669"/>
    <property type="project" value="TreeGrafter"/>
</dbReference>
<dbReference type="GO" id="GO:0000977">
    <property type="term" value="F:RNA polymerase II transcription regulatory region sequence-specific DNA binding"/>
    <property type="evidence" value="ECO:0007669"/>
    <property type="project" value="TreeGrafter"/>
</dbReference>
<keyword evidence="8" id="KW-1185">Reference proteome</keyword>
<evidence type="ECO:0000259" key="6">
    <source>
        <dbReference type="PROSITE" id="PS50157"/>
    </source>
</evidence>
<organism evidence="7 8">
    <name type="scientific">Psilocybe cyanescens</name>
    <dbReference type="NCBI Taxonomy" id="93625"/>
    <lineage>
        <taxon>Eukaryota</taxon>
        <taxon>Fungi</taxon>
        <taxon>Dikarya</taxon>
        <taxon>Basidiomycota</taxon>
        <taxon>Agaricomycotina</taxon>
        <taxon>Agaricomycetes</taxon>
        <taxon>Agaricomycetidae</taxon>
        <taxon>Agaricales</taxon>
        <taxon>Agaricineae</taxon>
        <taxon>Strophariaceae</taxon>
        <taxon>Psilocybe</taxon>
    </lineage>
</organism>
<evidence type="ECO:0000256" key="4">
    <source>
        <dbReference type="ARBA" id="ARBA00022833"/>
    </source>
</evidence>
<dbReference type="PROSITE" id="PS00028">
    <property type="entry name" value="ZINC_FINGER_C2H2_1"/>
    <property type="match status" value="1"/>
</dbReference>
<dbReference type="GO" id="GO:0008270">
    <property type="term" value="F:zinc ion binding"/>
    <property type="evidence" value="ECO:0007669"/>
    <property type="project" value="UniProtKB-KW"/>
</dbReference>
<feature type="domain" description="C2H2-type" evidence="6">
    <location>
        <begin position="77"/>
        <end position="106"/>
    </location>
</feature>
<comment type="caution">
    <text evidence="7">The sequence shown here is derived from an EMBL/GenBank/DDBJ whole genome shotgun (WGS) entry which is preliminary data.</text>
</comment>
<dbReference type="Proteomes" id="UP000283269">
    <property type="component" value="Unassembled WGS sequence"/>
</dbReference>
<feature type="domain" description="C2H2-type" evidence="6">
    <location>
        <begin position="349"/>
        <end position="379"/>
    </location>
</feature>
<evidence type="ECO:0000313" key="8">
    <source>
        <dbReference type="Proteomes" id="UP000283269"/>
    </source>
</evidence>
<gene>
    <name evidence="7" type="ORF">CVT25_011406</name>
</gene>
<dbReference type="GO" id="GO:0000981">
    <property type="term" value="F:DNA-binding transcription factor activity, RNA polymerase II-specific"/>
    <property type="evidence" value="ECO:0007669"/>
    <property type="project" value="TreeGrafter"/>
</dbReference>
<accession>A0A409WGA4</accession>
<name>A0A409WGA4_PSICY</name>
<dbReference type="PROSITE" id="PS50157">
    <property type="entry name" value="ZINC_FINGER_C2H2_2"/>
    <property type="match status" value="2"/>
</dbReference>
<dbReference type="InterPro" id="IPR036236">
    <property type="entry name" value="Znf_C2H2_sf"/>
</dbReference>
<evidence type="ECO:0000256" key="5">
    <source>
        <dbReference type="PROSITE-ProRule" id="PRU00042"/>
    </source>
</evidence>
<evidence type="ECO:0000256" key="1">
    <source>
        <dbReference type="ARBA" id="ARBA00022723"/>
    </source>
</evidence>
<keyword evidence="2" id="KW-0677">Repeat</keyword>
<dbReference type="Pfam" id="PF12874">
    <property type="entry name" value="zf-met"/>
    <property type="match status" value="2"/>
</dbReference>
<evidence type="ECO:0000313" key="7">
    <source>
        <dbReference type="EMBL" id="PPQ77546.1"/>
    </source>
</evidence>